<comment type="caution">
    <text evidence="1">The sequence shown here is derived from an EMBL/GenBank/DDBJ whole genome shotgun (WGS) entry which is preliminary data.</text>
</comment>
<protein>
    <submittedName>
        <fullName evidence="1">Uncharacterized protein</fullName>
    </submittedName>
</protein>
<keyword evidence="2" id="KW-1185">Reference proteome</keyword>
<dbReference type="EMBL" id="CAJZBQ010000062">
    <property type="protein sequence ID" value="CAG9335372.1"/>
    <property type="molecule type" value="Genomic_DNA"/>
</dbReference>
<reference evidence="1" key="1">
    <citation type="submission" date="2021-09" db="EMBL/GenBank/DDBJ databases">
        <authorList>
            <consortium name="AG Swart"/>
            <person name="Singh M."/>
            <person name="Singh A."/>
            <person name="Seah K."/>
            <person name="Emmerich C."/>
        </authorList>
    </citation>
    <scope>NUCLEOTIDE SEQUENCE</scope>
    <source>
        <strain evidence="1">ATCC30299</strain>
    </source>
</reference>
<proteinExistence type="predicted"/>
<dbReference type="AlphaFoldDB" id="A0AAU9KD37"/>
<sequence>MDEKSTCFVHMCKKSEKSTHKIFNSANFEWKKYKGKKNRGKKYIDFLYENTNFLNMFTLKMRRTHQFNFAAYILILTPPPLNWNKKFCSNLKGV</sequence>
<dbReference type="Proteomes" id="UP001162131">
    <property type="component" value="Unassembled WGS sequence"/>
</dbReference>
<evidence type="ECO:0000313" key="1">
    <source>
        <dbReference type="EMBL" id="CAG9335372.1"/>
    </source>
</evidence>
<gene>
    <name evidence="1" type="ORF">BSTOLATCC_MIC64240</name>
</gene>
<accession>A0AAU9KD37</accession>
<organism evidence="1 2">
    <name type="scientific">Blepharisma stoltei</name>
    <dbReference type="NCBI Taxonomy" id="1481888"/>
    <lineage>
        <taxon>Eukaryota</taxon>
        <taxon>Sar</taxon>
        <taxon>Alveolata</taxon>
        <taxon>Ciliophora</taxon>
        <taxon>Postciliodesmatophora</taxon>
        <taxon>Heterotrichea</taxon>
        <taxon>Heterotrichida</taxon>
        <taxon>Blepharismidae</taxon>
        <taxon>Blepharisma</taxon>
    </lineage>
</organism>
<evidence type="ECO:0000313" key="2">
    <source>
        <dbReference type="Proteomes" id="UP001162131"/>
    </source>
</evidence>
<name>A0AAU9KD37_9CILI</name>